<keyword evidence="1" id="KW-1133">Transmembrane helix</keyword>
<evidence type="ECO:0000256" key="2">
    <source>
        <dbReference type="SAM" id="SignalP"/>
    </source>
</evidence>
<keyword evidence="1" id="KW-0812">Transmembrane</keyword>
<keyword evidence="1" id="KW-0472">Membrane</keyword>
<accession>A0A1X7R1G2</accession>
<gene>
    <name evidence="3" type="ORF">KASA_0O00440G</name>
</gene>
<dbReference type="OrthoDB" id="4061028at2759"/>
<name>A0A1X7R1G2_9SACH</name>
<feature type="signal peptide" evidence="2">
    <location>
        <begin position="1"/>
        <end position="19"/>
    </location>
</feature>
<evidence type="ECO:0000256" key="1">
    <source>
        <dbReference type="SAM" id="Phobius"/>
    </source>
</evidence>
<keyword evidence="2" id="KW-0732">Signal</keyword>
<reference evidence="3 4" key="1">
    <citation type="submission" date="2017-04" db="EMBL/GenBank/DDBJ databases">
        <authorList>
            <person name="Afonso C.L."/>
            <person name="Miller P.J."/>
            <person name="Scott M.A."/>
            <person name="Spackman E."/>
            <person name="Goraichik I."/>
            <person name="Dimitrov K.M."/>
            <person name="Suarez D.L."/>
            <person name="Swayne D.E."/>
        </authorList>
    </citation>
    <scope>NUCLEOTIDE SEQUENCE [LARGE SCALE GENOMIC DNA]</scope>
</reference>
<feature type="chain" id="PRO_5012168730" description="Protein BIG1" evidence="2">
    <location>
        <begin position="20"/>
        <end position="224"/>
    </location>
</feature>
<dbReference type="Proteomes" id="UP000196158">
    <property type="component" value="Unassembled WGS sequence"/>
</dbReference>
<feature type="transmembrane region" description="Helical" evidence="1">
    <location>
        <begin position="171"/>
        <end position="190"/>
    </location>
</feature>
<protein>
    <recommendedName>
        <fullName evidence="5">Protein BIG1</fullName>
    </recommendedName>
</protein>
<dbReference type="AlphaFoldDB" id="A0A1X7R1G2"/>
<feature type="transmembrane region" description="Helical" evidence="1">
    <location>
        <begin position="197"/>
        <end position="221"/>
    </location>
</feature>
<proteinExistence type="predicted"/>
<evidence type="ECO:0000313" key="4">
    <source>
        <dbReference type="Proteomes" id="UP000196158"/>
    </source>
</evidence>
<organism evidence="3 4">
    <name type="scientific">Maudiozyma saulgeensis</name>
    <dbReference type="NCBI Taxonomy" id="1789683"/>
    <lineage>
        <taxon>Eukaryota</taxon>
        <taxon>Fungi</taxon>
        <taxon>Dikarya</taxon>
        <taxon>Ascomycota</taxon>
        <taxon>Saccharomycotina</taxon>
        <taxon>Saccharomycetes</taxon>
        <taxon>Saccharomycetales</taxon>
        <taxon>Saccharomycetaceae</taxon>
        <taxon>Maudiozyma</taxon>
    </lineage>
</organism>
<evidence type="ECO:0000313" key="3">
    <source>
        <dbReference type="EMBL" id="SMN19508.1"/>
    </source>
</evidence>
<keyword evidence="4" id="KW-1185">Reference proteome</keyword>
<sequence>MKLFTTIILSFVLTDCIIATETPKDIFYETIEVFRNAAKIDHYQFMDHLQTLNNTQQCDTLCKENIENIVLTKGRISELVSKQGSTHKLRSILLGKFVETYIKHHLNNDININEGLNKTLFALQAQEDTIKVINKNKLLELLKFVKQSLIEFKIVDYDKFSAMGPAEDEKYLANSIITFVKGTFFFMLCYSVSSMICMGFIGSLLLIQVVLWTLTLIRYILTSP</sequence>
<dbReference type="EMBL" id="FXLY01000004">
    <property type="protein sequence ID" value="SMN19508.1"/>
    <property type="molecule type" value="Genomic_DNA"/>
</dbReference>
<evidence type="ECO:0008006" key="5">
    <source>
        <dbReference type="Google" id="ProtNLM"/>
    </source>
</evidence>